<reference evidence="4" key="1">
    <citation type="submission" date="2022-07" db="EMBL/GenBank/DDBJ databases">
        <authorList>
            <person name="Otstavnykh N."/>
            <person name="Isaeva M."/>
            <person name="Bystritskaya E."/>
        </authorList>
    </citation>
    <scope>NUCLEOTIDE SEQUENCE</scope>
    <source>
        <strain evidence="4">KCTC 52189</strain>
    </source>
</reference>
<dbReference type="AlphaFoldDB" id="A0AAE4B694"/>
<dbReference type="PROSITE" id="PS50297">
    <property type="entry name" value="ANK_REP_REGION"/>
    <property type="match status" value="2"/>
</dbReference>
<evidence type="ECO:0000256" key="3">
    <source>
        <dbReference type="PROSITE-ProRule" id="PRU00023"/>
    </source>
</evidence>
<reference evidence="4" key="2">
    <citation type="submission" date="2023-02" db="EMBL/GenBank/DDBJ databases">
        <title>'Rhodoalgimonas zhirmunskyi' gen. nov., isolated from a red alga.</title>
        <authorList>
            <person name="Nedashkovskaya O.I."/>
            <person name="Otstavnykh N.Y."/>
            <person name="Bystritskaya E.P."/>
            <person name="Balabanova L.A."/>
            <person name="Isaeva M.P."/>
        </authorList>
    </citation>
    <scope>NUCLEOTIDE SEQUENCE</scope>
    <source>
        <strain evidence="4">KCTC 52189</strain>
    </source>
</reference>
<protein>
    <recommendedName>
        <fullName evidence="6">Ankyrin repeat protein</fullName>
    </recommendedName>
</protein>
<dbReference type="PANTHER" id="PTHR24189">
    <property type="entry name" value="MYOTROPHIN"/>
    <property type="match status" value="1"/>
</dbReference>
<dbReference type="PANTHER" id="PTHR24189:SF50">
    <property type="entry name" value="ANKYRIN REPEAT AND SOCS BOX PROTEIN 2"/>
    <property type="match status" value="1"/>
</dbReference>
<dbReference type="InterPro" id="IPR050745">
    <property type="entry name" value="Multifunctional_regulatory"/>
</dbReference>
<evidence type="ECO:0000256" key="2">
    <source>
        <dbReference type="ARBA" id="ARBA00023043"/>
    </source>
</evidence>
<keyword evidence="5" id="KW-1185">Reference proteome</keyword>
<dbReference type="Pfam" id="PF00023">
    <property type="entry name" value="Ank"/>
    <property type="match status" value="1"/>
</dbReference>
<dbReference type="InterPro" id="IPR036770">
    <property type="entry name" value="Ankyrin_rpt-contain_sf"/>
</dbReference>
<dbReference type="Gene3D" id="1.25.40.20">
    <property type="entry name" value="Ankyrin repeat-containing domain"/>
    <property type="match status" value="2"/>
</dbReference>
<accession>A0AAE4B694</accession>
<dbReference type="RefSeq" id="WP_306737438.1">
    <property type="nucleotide sequence ID" value="NZ_JANHAX010000007.1"/>
</dbReference>
<gene>
    <name evidence="4" type="ORF">NO357_19710</name>
</gene>
<comment type="caution">
    <text evidence="4">The sequence shown here is derived from an EMBL/GenBank/DDBJ whole genome shotgun (WGS) entry which is preliminary data.</text>
</comment>
<organism evidence="4 5">
    <name type="scientific">Marimonas arenosa</name>
    <dbReference type="NCBI Taxonomy" id="1795305"/>
    <lineage>
        <taxon>Bacteria</taxon>
        <taxon>Pseudomonadati</taxon>
        <taxon>Pseudomonadota</taxon>
        <taxon>Alphaproteobacteria</taxon>
        <taxon>Rhodobacterales</taxon>
        <taxon>Paracoccaceae</taxon>
        <taxon>Marimonas</taxon>
    </lineage>
</organism>
<feature type="repeat" description="ANK" evidence="3">
    <location>
        <begin position="281"/>
        <end position="313"/>
    </location>
</feature>
<evidence type="ECO:0000313" key="5">
    <source>
        <dbReference type="Proteomes" id="UP001226762"/>
    </source>
</evidence>
<dbReference type="EMBL" id="JANHAX010000007">
    <property type="protein sequence ID" value="MDQ2092135.1"/>
    <property type="molecule type" value="Genomic_DNA"/>
</dbReference>
<dbReference type="SUPFAM" id="SSF48403">
    <property type="entry name" value="Ankyrin repeat"/>
    <property type="match status" value="2"/>
</dbReference>
<evidence type="ECO:0000256" key="1">
    <source>
        <dbReference type="ARBA" id="ARBA00022737"/>
    </source>
</evidence>
<dbReference type="PROSITE" id="PS50088">
    <property type="entry name" value="ANK_REPEAT"/>
    <property type="match status" value="2"/>
</dbReference>
<dbReference type="SMART" id="SM00248">
    <property type="entry name" value="ANK"/>
    <property type="match status" value="5"/>
</dbReference>
<sequence length="635" mass="71244">MPGAVEIGADVAADRHLSLSLAPGAKLGRSGDRVKGRACFGVTVSPRLYERTGPNGSLVLVRQDMDGLPPEDRSDLKAKTHGVVQLLRLAEGEDAVTAEKPREPFRDKHGNLLPPEDQQRCVLIQQNMDEFIANSQELREARTNGDRKRMKQLNARQDQLFAERGEISRYVGFTEAAEKLHKADDFDAFCTLLPEVALDRTYGSGLQQSQFPLIWALSARSRPMERVQAMLRHGARVDLQGSLWNTVLHEMAEMKRKAPVRLEILRLLVLKGADLEARNVHGQTPLEIALDRGSVEDVGFFLQVGARVGIEELEAVAQYPEKLKVVLDFIEGHQRCIDKITKLGSYIRGQINDTHGYLKDARKRKCGVDLYSKRLKNFEKSLEMIADLAGFSGAPEGRKLTWGEEPGAFRAVELAETLDEYRAALVRVDMKSYPATRGEHPIYWPIEAEEYRLQRLWSMLSAGASLKGCGNGEALHILARQRRKDAEEQAAMVNMLVQAGADLEAVDYQGWTPLACAVISGGRSETNALLQAGADVNAIISWQRWPTRERRNTPLIFAAAEDKWKFKRLVEAGADLSLRKGRRLSLTDYLEQERAKEAAEFREYEHCGNASLVRRINRRRRALDAAIKIVAERRP</sequence>
<evidence type="ECO:0008006" key="6">
    <source>
        <dbReference type="Google" id="ProtNLM"/>
    </source>
</evidence>
<keyword evidence="1" id="KW-0677">Repeat</keyword>
<dbReference type="InterPro" id="IPR002110">
    <property type="entry name" value="Ankyrin_rpt"/>
</dbReference>
<dbReference type="Proteomes" id="UP001226762">
    <property type="component" value="Unassembled WGS sequence"/>
</dbReference>
<feature type="repeat" description="ANK" evidence="3">
    <location>
        <begin position="509"/>
        <end position="541"/>
    </location>
</feature>
<keyword evidence="2 3" id="KW-0040">ANK repeat</keyword>
<evidence type="ECO:0000313" key="4">
    <source>
        <dbReference type="EMBL" id="MDQ2092135.1"/>
    </source>
</evidence>
<name>A0AAE4B694_9RHOB</name>
<proteinExistence type="predicted"/>